<dbReference type="InterPro" id="IPR004358">
    <property type="entry name" value="Sig_transdc_His_kin-like_C"/>
</dbReference>
<dbReference type="SMART" id="SM00091">
    <property type="entry name" value="PAS"/>
    <property type="match status" value="1"/>
</dbReference>
<dbReference type="InterPro" id="IPR053159">
    <property type="entry name" value="Hybrid_Histidine_Kinase"/>
</dbReference>
<feature type="domain" description="Histidine kinase" evidence="4">
    <location>
        <begin position="1625"/>
        <end position="1841"/>
    </location>
</feature>
<dbReference type="PROSITE" id="PS00108">
    <property type="entry name" value="PROTEIN_KINASE_ST"/>
    <property type="match status" value="1"/>
</dbReference>
<organism evidence="7 8">
    <name type="scientific">Paraburkholderia edwinii</name>
    <dbReference type="NCBI Taxonomy" id="2861782"/>
    <lineage>
        <taxon>Bacteria</taxon>
        <taxon>Pseudomonadati</taxon>
        <taxon>Pseudomonadota</taxon>
        <taxon>Betaproteobacteria</taxon>
        <taxon>Burkholderiales</taxon>
        <taxon>Burkholderiaceae</taxon>
        <taxon>Paraburkholderia</taxon>
    </lineage>
</organism>
<dbReference type="EMBL" id="CP080096">
    <property type="protein sequence ID" value="QYD72654.1"/>
    <property type="molecule type" value="Genomic_DNA"/>
</dbReference>
<evidence type="ECO:0000256" key="1">
    <source>
        <dbReference type="ARBA" id="ARBA00000085"/>
    </source>
</evidence>
<dbReference type="Gene3D" id="1.10.510.10">
    <property type="entry name" value="Transferase(Phosphotransferase) domain 1"/>
    <property type="match status" value="1"/>
</dbReference>
<evidence type="ECO:0000313" key="7">
    <source>
        <dbReference type="EMBL" id="QYD72654.1"/>
    </source>
</evidence>
<dbReference type="InterPro" id="IPR000014">
    <property type="entry name" value="PAS"/>
</dbReference>
<dbReference type="SMART" id="SM00220">
    <property type="entry name" value="S_TKc"/>
    <property type="match status" value="1"/>
</dbReference>
<dbReference type="Pfam" id="PF00069">
    <property type="entry name" value="Pkinase"/>
    <property type="match status" value="1"/>
</dbReference>
<dbReference type="Pfam" id="PF02518">
    <property type="entry name" value="HATPase_c"/>
    <property type="match status" value="1"/>
</dbReference>
<evidence type="ECO:0000259" key="4">
    <source>
        <dbReference type="PROSITE" id="PS50109"/>
    </source>
</evidence>
<dbReference type="SMART" id="SM00387">
    <property type="entry name" value="HATPase_c"/>
    <property type="match status" value="1"/>
</dbReference>
<dbReference type="InterPro" id="IPR000700">
    <property type="entry name" value="PAS-assoc_C"/>
</dbReference>
<dbReference type="SUPFAM" id="SSF55781">
    <property type="entry name" value="GAF domain-like"/>
    <property type="match status" value="1"/>
</dbReference>
<dbReference type="PROSITE" id="PS50112">
    <property type="entry name" value="PAS"/>
    <property type="match status" value="1"/>
</dbReference>
<evidence type="ECO:0000259" key="5">
    <source>
        <dbReference type="PROSITE" id="PS50112"/>
    </source>
</evidence>
<dbReference type="InterPro" id="IPR036890">
    <property type="entry name" value="HATPase_C_sf"/>
</dbReference>
<evidence type="ECO:0000259" key="3">
    <source>
        <dbReference type="PROSITE" id="PS50011"/>
    </source>
</evidence>
<dbReference type="InterPro" id="IPR008271">
    <property type="entry name" value="Ser/Thr_kinase_AS"/>
</dbReference>
<dbReference type="NCBIfam" id="TIGR00229">
    <property type="entry name" value="sensory_box"/>
    <property type="match status" value="1"/>
</dbReference>
<proteinExistence type="predicted"/>
<dbReference type="Proteomes" id="UP000826462">
    <property type="component" value="Chromosome 2"/>
</dbReference>
<accession>A0ABX8V075</accession>
<dbReference type="Gene3D" id="3.30.450.20">
    <property type="entry name" value="PAS domain"/>
    <property type="match status" value="1"/>
</dbReference>
<dbReference type="Gene3D" id="1.10.287.130">
    <property type="match status" value="1"/>
</dbReference>
<feature type="domain" description="Protein kinase" evidence="3">
    <location>
        <begin position="1"/>
        <end position="277"/>
    </location>
</feature>
<dbReference type="Gene3D" id="3.30.565.10">
    <property type="entry name" value="Histidine kinase-like ATPase, C-terminal domain"/>
    <property type="match status" value="1"/>
</dbReference>
<reference evidence="7 8" key="1">
    <citation type="submission" date="2021-07" db="EMBL/GenBank/DDBJ databases">
        <title>Paraburkholderia edwinii protects Aspergillus sp. from phenazines by acting as a toxin sponge.</title>
        <authorList>
            <person name="Dahlstrom K.M."/>
            <person name="Newman D.K."/>
        </authorList>
    </citation>
    <scope>NUCLEOTIDE SEQUENCE [LARGE SCALE GENOMIC DNA]</scope>
    <source>
        <strain evidence="7 8">Pe01</strain>
    </source>
</reference>
<dbReference type="EC" id="2.7.13.3" evidence="2"/>
<dbReference type="Gene3D" id="3.30.450.40">
    <property type="match status" value="1"/>
</dbReference>
<dbReference type="Pfam" id="PF01590">
    <property type="entry name" value="GAF"/>
    <property type="match status" value="1"/>
</dbReference>
<dbReference type="PANTHER" id="PTHR43642:SF1">
    <property type="entry name" value="HYBRID SIGNAL TRANSDUCTION HISTIDINE KINASE G"/>
    <property type="match status" value="1"/>
</dbReference>
<name>A0ABX8V075_9BURK</name>
<dbReference type="InterPro" id="IPR011009">
    <property type="entry name" value="Kinase-like_dom_sf"/>
</dbReference>
<dbReference type="InterPro" id="IPR041664">
    <property type="entry name" value="AAA_16"/>
</dbReference>
<dbReference type="SUPFAM" id="SSF52540">
    <property type="entry name" value="P-loop containing nucleoside triphosphate hydrolases"/>
    <property type="match status" value="1"/>
</dbReference>
<dbReference type="InterPro" id="IPR000719">
    <property type="entry name" value="Prot_kinase_dom"/>
</dbReference>
<evidence type="ECO:0000259" key="6">
    <source>
        <dbReference type="PROSITE" id="PS50113"/>
    </source>
</evidence>
<dbReference type="CDD" id="cd14014">
    <property type="entry name" value="STKc_PknB_like"/>
    <property type="match status" value="1"/>
</dbReference>
<dbReference type="InterPro" id="IPR029016">
    <property type="entry name" value="GAF-like_dom_sf"/>
</dbReference>
<dbReference type="InterPro" id="IPR005467">
    <property type="entry name" value="His_kinase_dom"/>
</dbReference>
<dbReference type="InterPro" id="IPR003018">
    <property type="entry name" value="GAF"/>
</dbReference>
<evidence type="ECO:0000313" key="8">
    <source>
        <dbReference type="Proteomes" id="UP000826462"/>
    </source>
</evidence>
<dbReference type="PROSITE" id="PS50109">
    <property type="entry name" value="HIS_KIN"/>
    <property type="match status" value="1"/>
</dbReference>
<feature type="domain" description="PAC" evidence="6">
    <location>
        <begin position="1549"/>
        <end position="1598"/>
    </location>
</feature>
<sequence>MNTSIQLDADGDRHWRTLQQDNERVLRRGWRVNDAGQRTSVLLVSPAVEQPLPATLDRLAHECRLKDELDGAWAVRPLELRRAYGQTMLVLEDPGGHPLDGLSGAPMALETFLRLAIGMATALTGMHQRGLIHKDIKPANIFVNCTNGEVRLTGFGIASRLARERQAPEPPETIAGSLAYMAPEQTGRMNRSIDSRSDLYSLGVTLYQMLTGELPFTASDPMEWVHCHIARKPAAPNWRFATVPRQVSSIVMKLLEKTAEERYQTAAGVERDLRRCLTEWQTRHIIDEFPLGERDTPDRLMIPEKLYGREKEVGTLLASFDRVVAGTRPVLVLVSGYAGIGKSSVVNELHKSLVPPRGLFASGKFDQYKRDIPYSTLAQAFQSLIRPLLSKSETELARWRGALRDAVGPNGRLVVDLIPELKLIIGEQPPVADLPPQDAQRRFQLVFRRFIAVFARPEHPLALFLDDLQWLDAATLDLLEHLLGRTDMQHLMLIGAYRDNEVNPAHPLMRKLEAIRQAGGKVQEIVLAPLTREDMEQLIRDSLHCDPGPSISLAQLLHEKTAGNPFFAIQFLSSLAEEGLLTFDHGEARWSWDLKRIHTKGYTDNVVDLMVAKLGRLPTQTQTALQRFACLGNTAAFAMLSMIFENGDEEMHARLWEAVRAGLVFRSEESYRFLHDRVQESAYSLIPDNARAGTHLQIGRLLETKIPAEKREEAIFEIVNQLNLGFELITSLKEREDLAELNLIAGKRAKASTAYASACKYLSFAMSLVGEHRWDDRYELAFAIWFERAECEFLNGKFEEAERLISRLFAKSTSRIDNASVCRLKIDLDVMKSEYASAVSCALECLRLFGIDMPSHPTPEEVQAEYEEVWKNLNGRSIESLVDLPLMTDPEMLAAMSVLSALTAPAIFTNDELNRLHTCRMVSLTLLHGSSGAATHSYAGFGTMLGPHFGRYPDGYRFGKLACDLVEKHGFAAYKAKMCLTMEMIVLWSEPVSTALDYIREAFRAAIETGDLARACYSCNHTVTDRLTRGDPLDEVLDETERGLDFVRKSKFRDVADILVSQQRFIRAMRGETTTFSTFSDEVFDEAAFEAGLTEDRMSALSCWYWILKLQARFLAGDYEVAIAAAEKAKELLWSSDAHIQLLDYYLYSSLAVAAVYETAAPDRQIEWRALLARHAEQLRDWADACPVTFCDKHALVSAEIARIEGRDLDAMHHYEEAIRVAHASGFVHTEALAYELAARFYAARGFDKFADTYLRSARYGYVCWGAIGKVRQLDSAYPHLRVETAAGGPDSTIGTSVEQLDLATVIKVSRAVSGEMMLDKLLNTLMQTAIEQAGAVRGLLVLARSGEPRIKAQALVDGDTVAVQVSDAPVTAAMLPEAVLRYVMRTRESVILDDALNQDPFSADPYIRQHRARSVLSLPLINQGELIGVLYLENNLTPSVFVPARIAVLKLLASQAAITLENSRLYGDLAEREARIRRLVDANIVGIFIFDLDGRIFEANDAFLRIVGYDRDDLVAGRLCWTELTPPELLERDRRERMPQLLATGTLQPFEKEYFRKDGSRVPVLIGAASLEASGNQGVSFVLDLTERKRAEAEARESEQRYREVQMMLAHANRVTTMGHLAASICHEIKQPMTADATNAEAGLCWLNAKPPNLEEARLAFNRIIESAMRGGEIATRIRGLVKNVPPSRERLQINEAIGEVIALTRSEAVKHDVSVRMQLADDLPLVEGDRVQLQQVMLNLVINAIEATSTVDQGRREVTVSTGEDDSGSVLVTVLDSGPGIAPEHLERLFEAFYTTKAAGMGMGLSICRSIVEAHGGRIWVSAIMPHGAAFQFTVPVRGGISEPLIKLSA</sequence>
<dbReference type="SUPFAM" id="SSF55785">
    <property type="entry name" value="PYP-like sensor domain (PAS domain)"/>
    <property type="match status" value="1"/>
</dbReference>
<dbReference type="SMART" id="SM00065">
    <property type="entry name" value="GAF"/>
    <property type="match status" value="1"/>
</dbReference>
<dbReference type="Pfam" id="PF13191">
    <property type="entry name" value="AAA_16"/>
    <property type="match status" value="1"/>
</dbReference>
<evidence type="ECO:0000256" key="2">
    <source>
        <dbReference type="ARBA" id="ARBA00012438"/>
    </source>
</evidence>
<dbReference type="InterPro" id="IPR003594">
    <property type="entry name" value="HATPase_dom"/>
</dbReference>
<keyword evidence="8" id="KW-1185">Reference proteome</keyword>
<dbReference type="Gene3D" id="3.40.50.300">
    <property type="entry name" value="P-loop containing nucleotide triphosphate hydrolases"/>
    <property type="match status" value="1"/>
</dbReference>
<dbReference type="InterPro" id="IPR027417">
    <property type="entry name" value="P-loop_NTPase"/>
</dbReference>
<dbReference type="SUPFAM" id="SSF55874">
    <property type="entry name" value="ATPase domain of HSP90 chaperone/DNA topoisomerase II/histidine kinase"/>
    <property type="match status" value="1"/>
</dbReference>
<dbReference type="PROSITE" id="PS50011">
    <property type="entry name" value="PROTEIN_KINASE_DOM"/>
    <property type="match status" value="1"/>
</dbReference>
<dbReference type="InterPro" id="IPR035965">
    <property type="entry name" value="PAS-like_dom_sf"/>
</dbReference>
<comment type="catalytic activity">
    <reaction evidence="1">
        <text>ATP + protein L-histidine = ADP + protein N-phospho-L-histidine.</text>
        <dbReference type="EC" id="2.7.13.3"/>
    </reaction>
</comment>
<gene>
    <name evidence="7" type="ORF">KZJ38_23400</name>
</gene>
<dbReference type="CDD" id="cd00130">
    <property type="entry name" value="PAS"/>
    <property type="match status" value="1"/>
</dbReference>
<dbReference type="PANTHER" id="PTHR43642">
    <property type="entry name" value="HYBRID SIGNAL TRANSDUCTION HISTIDINE KINASE G"/>
    <property type="match status" value="1"/>
</dbReference>
<dbReference type="PRINTS" id="PR00344">
    <property type="entry name" value="BCTRLSENSOR"/>
</dbReference>
<dbReference type="SUPFAM" id="SSF56112">
    <property type="entry name" value="Protein kinase-like (PK-like)"/>
    <property type="match status" value="1"/>
</dbReference>
<dbReference type="Pfam" id="PF13426">
    <property type="entry name" value="PAS_9"/>
    <property type="match status" value="1"/>
</dbReference>
<dbReference type="PROSITE" id="PS50113">
    <property type="entry name" value="PAC"/>
    <property type="match status" value="1"/>
</dbReference>
<dbReference type="RefSeq" id="WP_219802076.1">
    <property type="nucleotide sequence ID" value="NZ_CP080096.1"/>
</dbReference>
<protein>
    <recommendedName>
        <fullName evidence="2">histidine kinase</fullName>
        <ecNumber evidence="2">2.7.13.3</ecNumber>
    </recommendedName>
</protein>
<feature type="domain" description="PAS" evidence="5">
    <location>
        <begin position="1473"/>
        <end position="1546"/>
    </location>
</feature>